<evidence type="ECO:0000313" key="3">
    <source>
        <dbReference type="Proteomes" id="UP000596742"/>
    </source>
</evidence>
<keyword evidence="3" id="KW-1185">Reference proteome</keyword>
<dbReference type="OrthoDB" id="406844at2759"/>
<dbReference type="Gene3D" id="2.130.10.10">
    <property type="entry name" value="YVTN repeat-like/Quinoprotein amine dehydrogenase"/>
    <property type="match status" value="1"/>
</dbReference>
<proteinExistence type="predicted"/>
<accession>A0A8B6CYR1</accession>
<comment type="caution">
    <text evidence="2">The sequence shown here is derived from an EMBL/GenBank/DDBJ whole genome shotgun (WGS) entry which is preliminary data.</text>
</comment>
<evidence type="ECO:0000313" key="2">
    <source>
        <dbReference type="EMBL" id="VDI11557.1"/>
    </source>
</evidence>
<evidence type="ECO:0000256" key="1">
    <source>
        <dbReference type="SAM" id="MobiDB-lite"/>
    </source>
</evidence>
<gene>
    <name evidence="2" type="ORF">MGAL_10B050807</name>
</gene>
<reference evidence="2" key="1">
    <citation type="submission" date="2018-11" db="EMBL/GenBank/DDBJ databases">
        <authorList>
            <person name="Alioto T."/>
            <person name="Alioto T."/>
        </authorList>
    </citation>
    <scope>NUCLEOTIDE SEQUENCE</scope>
</reference>
<dbReference type="AlphaFoldDB" id="A0A8B6CYR1"/>
<dbReference type="InterPro" id="IPR036322">
    <property type="entry name" value="WD40_repeat_dom_sf"/>
</dbReference>
<sequence>MNRFKNLDKKASAKETSTDVKTQHQNTITQVTIHTGTKADCTKFSTSGVDGQVIIWDFKSLEKSISGLRIA</sequence>
<dbReference type="Proteomes" id="UP000596742">
    <property type="component" value="Unassembled WGS sequence"/>
</dbReference>
<dbReference type="SUPFAM" id="SSF50978">
    <property type="entry name" value="WD40 repeat-like"/>
    <property type="match status" value="1"/>
</dbReference>
<name>A0A8B6CYR1_MYTGA</name>
<feature type="region of interest" description="Disordered" evidence="1">
    <location>
        <begin position="1"/>
        <end position="25"/>
    </location>
</feature>
<dbReference type="InterPro" id="IPR015943">
    <property type="entry name" value="WD40/YVTN_repeat-like_dom_sf"/>
</dbReference>
<feature type="compositionally biased region" description="Basic and acidic residues" evidence="1">
    <location>
        <begin position="1"/>
        <end position="22"/>
    </location>
</feature>
<dbReference type="EMBL" id="UYJE01002530">
    <property type="protein sequence ID" value="VDI11557.1"/>
    <property type="molecule type" value="Genomic_DNA"/>
</dbReference>
<protein>
    <submittedName>
        <fullName evidence="2">Actin related protein 2/3 complex, subunit 1A/1B</fullName>
    </submittedName>
</protein>
<organism evidence="2 3">
    <name type="scientific">Mytilus galloprovincialis</name>
    <name type="common">Mediterranean mussel</name>
    <dbReference type="NCBI Taxonomy" id="29158"/>
    <lineage>
        <taxon>Eukaryota</taxon>
        <taxon>Metazoa</taxon>
        <taxon>Spiralia</taxon>
        <taxon>Lophotrochozoa</taxon>
        <taxon>Mollusca</taxon>
        <taxon>Bivalvia</taxon>
        <taxon>Autobranchia</taxon>
        <taxon>Pteriomorphia</taxon>
        <taxon>Mytilida</taxon>
        <taxon>Mytiloidea</taxon>
        <taxon>Mytilidae</taxon>
        <taxon>Mytilinae</taxon>
        <taxon>Mytilus</taxon>
    </lineage>
</organism>